<protein>
    <submittedName>
        <fullName evidence="1">Uncharacterized protein</fullName>
    </submittedName>
</protein>
<accession>A0A6M3KZJ0</accession>
<gene>
    <name evidence="1" type="ORF">MM415B03052_0012</name>
</gene>
<dbReference type="EMBL" id="MT142682">
    <property type="protein sequence ID" value="QJA87112.1"/>
    <property type="molecule type" value="Genomic_DNA"/>
</dbReference>
<name>A0A6M3KZJ0_9ZZZZ</name>
<proteinExistence type="predicted"/>
<sequence length="86" mass="9979">MIEECGYTSDEVDVICLGRDKERAGKNYSVHARIEWDPKTAVLNDNSKRHIGEDNIYPPGRYRVETRSAAWGLWCPHIVYVERLTQ</sequence>
<reference evidence="1" key="1">
    <citation type="submission" date="2020-03" db="EMBL/GenBank/DDBJ databases">
        <title>The deep terrestrial virosphere.</title>
        <authorList>
            <person name="Holmfeldt K."/>
            <person name="Nilsson E."/>
            <person name="Simone D."/>
            <person name="Lopez-Fernandez M."/>
            <person name="Wu X."/>
            <person name="de Brujin I."/>
            <person name="Lundin D."/>
            <person name="Andersson A."/>
            <person name="Bertilsson S."/>
            <person name="Dopson M."/>
        </authorList>
    </citation>
    <scope>NUCLEOTIDE SEQUENCE</scope>
    <source>
        <strain evidence="1">MM415B03052</strain>
    </source>
</reference>
<dbReference type="AlphaFoldDB" id="A0A6M3KZJ0"/>
<organism evidence="1">
    <name type="scientific">viral metagenome</name>
    <dbReference type="NCBI Taxonomy" id="1070528"/>
    <lineage>
        <taxon>unclassified sequences</taxon>
        <taxon>metagenomes</taxon>
        <taxon>organismal metagenomes</taxon>
    </lineage>
</organism>
<evidence type="ECO:0000313" key="1">
    <source>
        <dbReference type="EMBL" id="QJA87112.1"/>
    </source>
</evidence>